<protein>
    <submittedName>
        <fullName evidence="4">SUMF1/EgtB/PvdO family nonheme iron enzyme</fullName>
    </submittedName>
</protein>
<dbReference type="SUPFAM" id="SSF56436">
    <property type="entry name" value="C-type lectin-like"/>
    <property type="match status" value="1"/>
</dbReference>
<feature type="compositionally biased region" description="Pro residues" evidence="1">
    <location>
        <begin position="334"/>
        <end position="344"/>
    </location>
</feature>
<reference evidence="5" key="1">
    <citation type="journal article" date="2019" name="Int. J. Syst. Evol. Microbiol.">
        <title>The Global Catalogue of Microorganisms (GCM) 10K type strain sequencing project: providing services to taxonomists for standard genome sequencing and annotation.</title>
        <authorList>
            <consortium name="The Broad Institute Genomics Platform"/>
            <consortium name="The Broad Institute Genome Sequencing Center for Infectious Disease"/>
            <person name="Wu L."/>
            <person name="Ma J."/>
        </authorList>
    </citation>
    <scope>NUCLEOTIDE SEQUENCE [LARGE SCALE GENOMIC DNA]</scope>
    <source>
        <strain evidence="5">CCUG 43117</strain>
    </source>
</reference>
<dbReference type="InterPro" id="IPR005532">
    <property type="entry name" value="SUMF_dom"/>
</dbReference>
<dbReference type="InterPro" id="IPR001309">
    <property type="entry name" value="Pept_C14_p20"/>
</dbReference>
<dbReference type="PROSITE" id="PS50208">
    <property type="entry name" value="CASPASE_P20"/>
    <property type="match status" value="1"/>
</dbReference>
<keyword evidence="5" id="KW-1185">Reference proteome</keyword>
<accession>A0ABW0P0S5</accession>
<sequence length="601" mass="64658">MRTGLSWWRPLALAVGAMLLSAGVGLAQTGDAGQRRVGLVIGNGAYGSAPVAGATADASAVADTLRAGGFDVVTAKDANAAALQDAIAAFGARLGRGAQAVVFYAGHAVQQRGRNFLVPVDPRLRSAADIARAAVDLDLLLDALIVARPSSALVVLDASRDNPWQAEIGGAGKGLLAIDRMEAISVMFTTAPGRTVADRGNPAVDEWIKAIRTPGLDMQAALARTRDAVARQTRRAQQIWTSSEPPPGLIVTPVARPAQVAQNNRAVIPLPPPESPAARQDAYELAFWESIRSSENPAEYRAYLNAYPDGRFAALARTREQQFLARQNASAAPPAAPLPQPAPPVASLREPPRAPAPPPPAATSARTVRDCDDCPELIAIRPGSFEMGANELYEFEKPVHTVTIRDGFHIGVREVTFDEWDACVDQGGCSHRPNDRGLGRGKRPVTDIHWNDANAYLAWLSARTGKRYRLPSEAEWEYAARGGTTTTYPWGATLVKERANCVGCNEPTRRQAVETGQFPPNGFGLFDMAGNAAEWVADCWSDSYRATPRDGSAFTAPGCRERVLRGGSFNNDPRYLRSAARFKYEADVRFFTNGFRVVREP</sequence>
<gene>
    <name evidence="4" type="ORF">ACFPN9_13920</name>
</gene>
<feature type="chain" id="PRO_5047382367" evidence="2">
    <location>
        <begin position="28"/>
        <end position="601"/>
    </location>
</feature>
<dbReference type="Proteomes" id="UP001596060">
    <property type="component" value="Unassembled WGS sequence"/>
</dbReference>
<evidence type="ECO:0000256" key="2">
    <source>
        <dbReference type="SAM" id="SignalP"/>
    </source>
</evidence>
<evidence type="ECO:0000259" key="3">
    <source>
        <dbReference type="PROSITE" id="PS50208"/>
    </source>
</evidence>
<evidence type="ECO:0000313" key="5">
    <source>
        <dbReference type="Proteomes" id="UP001596060"/>
    </source>
</evidence>
<dbReference type="InterPro" id="IPR051043">
    <property type="entry name" value="Sulfatase_Mod_Factor_Kinase"/>
</dbReference>
<dbReference type="Pfam" id="PF00656">
    <property type="entry name" value="Peptidase_C14"/>
    <property type="match status" value="1"/>
</dbReference>
<dbReference type="RefSeq" id="WP_067253488.1">
    <property type="nucleotide sequence ID" value="NZ_JBHSLU010000040.1"/>
</dbReference>
<dbReference type="EMBL" id="JBHSLU010000040">
    <property type="protein sequence ID" value="MFC5506356.1"/>
    <property type="molecule type" value="Genomic_DNA"/>
</dbReference>
<dbReference type="Gene3D" id="3.40.50.1460">
    <property type="match status" value="1"/>
</dbReference>
<dbReference type="InterPro" id="IPR029030">
    <property type="entry name" value="Caspase-like_dom_sf"/>
</dbReference>
<comment type="caution">
    <text evidence="4">The sequence shown here is derived from an EMBL/GenBank/DDBJ whole genome shotgun (WGS) entry which is preliminary data.</text>
</comment>
<dbReference type="Gene3D" id="3.90.1580.10">
    <property type="entry name" value="paralog of FGE (formylglycine-generating enzyme)"/>
    <property type="match status" value="1"/>
</dbReference>
<proteinExistence type="predicted"/>
<feature type="region of interest" description="Disordered" evidence="1">
    <location>
        <begin position="324"/>
        <end position="368"/>
    </location>
</feature>
<evidence type="ECO:0000313" key="4">
    <source>
        <dbReference type="EMBL" id="MFC5506356.1"/>
    </source>
</evidence>
<dbReference type="InterPro" id="IPR042095">
    <property type="entry name" value="SUMF_sf"/>
</dbReference>
<dbReference type="Pfam" id="PF03781">
    <property type="entry name" value="FGE-sulfatase"/>
    <property type="match status" value="1"/>
</dbReference>
<organism evidence="4 5">
    <name type="scientific">Bosea massiliensis</name>
    <dbReference type="NCBI Taxonomy" id="151419"/>
    <lineage>
        <taxon>Bacteria</taxon>
        <taxon>Pseudomonadati</taxon>
        <taxon>Pseudomonadota</taxon>
        <taxon>Alphaproteobacteria</taxon>
        <taxon>Hyphomicrobiales</taxon>
        <taxon>Boseaceae</taxon>
        <taxon>Bosea</taxon>
    </lineage>
</organism>
<keyword evidence="2" id="KW-0732">Signal</keyword>
<dbReference type="PANTHER" id="PTHR23150:SF35">
    <property type="entry name" value="BLL6746 PROTEIN"/>
    <property type="match status" value="1"/>
</dbReference>
<feature type="signal peptide" evidence="2">
    <location>
        <begin position="1"/>
        <end position="27"/>
    </location>
</feature>
<evidence type="ECO:0000256" key="1">
    <source>
        <dbReference type="SAM" id="MobiDB-lite"/>
    </source>
</evidence>
<dbReference type="PANTHER" id="PTHR23150">
    <property type="entry name" value="SULFATASE MODIFYING FACTOR 1, 2"/>
    <property type="match status" value="1"/>
</dbReference>
<name>A0ABW0P0S5_9HYPH</name>
<dbReference type="InterPro" id="IPR011600">
    <property type="entry name" value="Pept_C14_caspase"/>
</dbReference>
<feature type="domain" description="Caspase family p20" evidence="3">
    <location>
        <begin position="34"/>
        <end position="110"/>
    </location>
</feature>
<dbReference type="SUPFAM" id="SSF52129">
    <property type="entry name" value="Caspase-like"/>
    <property type="match status" value="1"/>
</dbReference>
<dbReference type="InterPro" id="IPR016187">
    <property type="entry name" value="CTDL_fold"/>
</dbReference>